<gene>
    <name evidence="2" type="ORF">AVDCRST_MAG35-1928</name>
</gene>
<feature type="compositionally biased region" description="Basic and acidic residues" evidence="1">
    <location>
        <begin position="9"/>
        <end position="23"/>
    </location>
</feature>
<proteinExistence type="predicted"/>
<feature type="non-terminal residue" evidence="2">
    <location>
        <position position="1"/>
    </location>
</feature>
<evidence type="ECO:0000313" key="2">
    <source>
        <dbReference type="EMBL" id="CAA9420095.1"/>
    </source>
</evidence>
<organism evidence="2">
    <name type="scientific">uncultured Quadrisphaera sp</name>
    <dbReference type="NCBI Taxonomy" id="904978"/>
    <lineage>
        <taxon>Bacteria</taxon>
        <taxon>Bacillati</taxon>
        <taxon>Actinomycetota</taxon>
        <taxon>Actinomycetes</taxon>
        <taxon>Kineosporiales</taxon>
        <taxon>Kineosporiaceae</taxon>
        <taxon>Quadrisphaera</taxon>
        <taxon>environmental samples</taxon>
    </lineage>
</organism>
<feature type="region of interest" description="Disordered" evidence="1">
    <location>
        <begin position="1"/>
        <end position="40"/>
    </location>
</feature>
<evidence type="ECO:0000256" key="1">
    <source>
        <dbReference type="SAM" id="MobiDB-lite"/>
    </source>
</evidence>
<dbReference type="AlphaFoldDB" id="A0A6J4PRB8"/>
<dbReference type="EMBL" id="CADCUY010000404">
    <property type="protein sequence ID" value="CAA9420095.1"/>
    <property type="molecule type" value="Genomic_DNA"/>
</dbReference>
<protein>
    <submittedName>
        <fullName evidence="2">Uncharacterized protein</fullName>
    </submittedName>
</protein>
<reference evidence="2" key="1">
    <citation type="submission" date="2020-02" db="EMBL/GenBank/DDBJ databases">
        <authorList>
            <person name="Meier V. D."/>
        </authorList>
    </citation>
    <scope>NUCLEOTIDE SEQUENCE</scope>
    <source>
        <strain evidence="2">AVDCRST_MAG35</strain>
    </source>
</reference>
<sequence length="40" mass="4399">AGPTTPRAVPERPRRTGRRQDTARRRRDLLGGSSCAGPRL</sequence>
<accession>A0A6J4PRB8</accession>
<feature type="non-terminal residue" evidence="2">
    <location>
        <position position="40"/>
    </location>
</feature>
<name>A0A6J4PRB8_9ACTN</name>